<name>A0AAV9F9D8_ACOCL</name>
<evidence type="ECO:0000256" key="6">
    <source>
        <dbReference type="ARBA" id="ARBA00022927"/>
    </source>
</evidence>
<evidence type="ECO:0000256" key="3">
    <source>
        <dbReference type="ARBA" id="ARBA00022448"/>
    </source>
</evidence>
<evidence type="ECO:0000256" key="5">
    <source>
        <dbReference type="ARBA" id="ARBA00022824"/>
    </source>
</evidence>
<comment type="caution">
    <text evidence="15">The sequence shown here is derived from an EMBL/GenBank/DDBJ whole genome shotgun (WGS) entry which is preliminary data.</text>
</comment>
<evidence type="ECO:0000256" key="12">
    <source>
        <dbReference type="ARBA" id="ARBA00060029"/>
    </source>
</evidence>
<dbReference type="GO" id="GO:0005789">
    <property type="term" value="C:endoplasmic reticulum membrane"/>
    <property type="evidence" value="ECO:0007669"/>
    <property type="project" value="UniProtKB-SubCell"/>
</dbReference>
<evidence type="ECO:0000256" key="2">
    <source>
        <dbReference type="ARBA" id="ARBA00004409"/>
    </source>
</evidence>
<dbReference type="EMBL" id="JAUJYO010000003">
    <property type="protein sequence ID" value="KAK1322536.1"/>
    <property type="molecule type" value="Genomic_DNA"/>
</dbReference>
<keyword evidence="10 14" id="KW-0472">Membrane</keyword>
<evidence type="ECO:0000256" key="9">
    <source>
        <dbReference type="ARBA" id="ARBA00023054"/>
    </source>
</evidence>
<feature type="compositionally biased region" description="Basic residues" evidence="13">
    <location>
        <begin position="19"/>
        <end position="33"/>
    </location>
</feature>
<protein>
    <submittedName>
        <fullName evidence="15">Bet1-like protein</fullName>
    </submittedName>
</protein>
<sequence>MQKLLIKTTLPPGSGFDRSRRRLKSQNKRKKKTLKIELVPPPPVRKSNKSVLDRSINARRRTVSPMENPYGSGSLRSREGVSARSGTNSDEIQLRIDPMHADLDEEINGLYGKVRQLRNVAQEIETEAKVQKDFVSELQMTLIKAQAGMKNNMRRLNRSIIRQGSNHVTHVVLFALFCFFMVYLWSKFSRR</sequence>
<keyword evidence="4 14" id="KW-0812">Transmembrane</keyword>
<comment type="subcellular location">
    <subcellularLocation>
        <location evidence="1">Endoplasmic reticulum membrane</location>
        <topology evidence="1">Single-pass type IV membrane protein</topology>
    </subcellularLocation>
    <subcellularLocation>
        <location evidence="2">Golgi apparatus membrane</location>
        <topology evidence="2">Single-pass type IV membrane protein</topology>
    </subcellularLocation>
</comment>
<dbReference type="SUPFAM" id="SSF58038">
    <property type="entry name" value="SNARE fusion complex"/>
    <property type="match status" value="1"/>
</dbReference>
<proteinExistence type="inferred from homology"/>
<dbReference type="CDD" id="cd15841">
    <property type="entry name" value="SNARE_Qc"/>
    <property type="match status" value="1"/>
</dbReference>
<keyword evidence="16" id="KW-1185">Reference proteome</keyword>
<reference evidence="15" key="1">
    <citation type="journal article" date="2023" name="Nat. Commun.">
        <title>Diploid and tetraploid genomes of Acorus and the evolution of monocots.</title>
        <authorList>
            <person name="Ma L."/>
            <person name="Liu K.W."/>
            <person name="Li Z."/>
            <person name="Hsiao Y.Y."/>
            <person name="Qi Y."/>
            <person name="Fu T."/>
            <person name="Tang G.D."/>
            <person name="Zhang D."/>
            <person name="Sun W.H."/>
            <person name="Liu D.K."/>
            <person name="Li Y."/>
            <person name="Chen G.Z."/>
            <person name="Liu X.D."/>
            <person name="Liao X.Y."/>
            <person name="Jiang Y.T."/>
            <person name="Yu X."/>
            <person name="Hao Y."/>
            <person name="Huang J."/>
            <person name="Zhao X.W."/>
            <person name="Ke S."/>
            <person name="Chen Y.Y."/>
            <person name="Wu W.L."/>
            <person name="Hsu J.L."/>
            <person name="Lin Y.F."/>
            <person name="Huang M.D."/>
            <person name="Li C.Y."/>
            <person name="Huang L."/>
            <person name="Wang Z.W."/>
            <person name="Zhao X."/>
            <person name="Zhong W.Y."/>
            <person name="Peng D.H."/>
            <person name="Ahmad S."/>
            <person name="Lan S."/>
            <person name="Zhang J.S."/>
            <person name="Tsai W.C."/>
            <person name="Van de Peer Y."/>
            <person name="Liu Z.J."/>
        </authorList>
    </citation>
    <scope>NUCLEOTIDE SEQUENCE</scope>
    <source>
        <strain evidence="15">CP</strain>
    </source>
</reference>
<keyword evidence="6" id="KW-0653">Protein transport</keyword>
<keyword evidence="8" id="KW-0333">Golgi apparatus</keyword>
<accession>A0AAV9F9D8</accession>
<evidence type="ECO:0000256" key="11">
    <source>
        <dbReference type="ARBA" id="ARBA00037962"/>
    </source>
</evidence>
<evidence type="ECO:0000313" key="15">
    <source>
        <dbReference type="EMBL" id="KAK1322536.1"/>
    </source>
</evidence>
<evidence type="ECO:0000256" key="8">
    <source>
        <dbReference type="ARBA" id="ARBA00023034"/>
    </source>
</evidence>
<evidence type="ECO:0000256" key="4">
    <source>
        <dbReference type="ARBA" id="ARBA00022692"/>
    </source>
</evidence>
<evidence type="ECO:0000256" key="13">
    <source>
        <dbReference type="SAM" id="MobiDB-lite"/>
    </source>
</evidence>
<dbReference type="AlphaFoldDB" id="A0AAV9F9D8"/>
<evidence type="ECO:0000313" key="16">
    <source>
        <dbReference type="Proteomes" id="UP001180020"/>
    </source>
</evidence>
<dbReference type="Proteomes" id="UP001180020">
    <property type="component" value="Unassembled WGS sequence"/>
</dbReference>
<evidence type="ECO:0000256" key="14">
    <source>
        <dbReference type="SAM" id="Phobius"/>
    </source>
</evidence>
<keyword evidence="3" id="KW-0813">Transport</keyword>
<comment type="similarity">
    <text evidence="11">Belongs to the BET1 family.</text>
</comment>
<dbReference type="PANTHER" id="PTHR12791">
    <property type="entry name" value="GOLGI SNARE BET1-RELATED"/>
    <property type="match status" value="1"/>
</dbReference>
<comment type="function">
    <text evidence="12">Required for vesicular transport from the ER to the Golgi complex. Functions as a SNARE associated with ER-derived vesicles.</text>
</comment>
<dbReference type="Gene3D" id="1.20.5.110">
    <property type="match status" value="1"/>
</dbReference>
<reference evidence="15" key="2">
    <citation type="submission" date="2023-06" db="EMBL/GenBank/DDBJ databases">
        <authorList>
            <person name="Ma L."/>
            <person name="Liu K.-W."/>
            <person name="Li Z."/>
            <person name="Hsiao Y.-Y."/>
            <person name="Qi Y."/>
            <person name="Fu T."/>
            <person name="Tang G."/>
            <person name="Zhang D."/>
            <person name="Sun W.-H."/>
            <person name="Liu D.-K."/>
            <person name="Li Y."/>
            <person name="Chen G.-Z."/>
            <person name="Liu X.-D."/>
            <person name="Liao X.-Y."/>
            <person name="Jiang Y.-T."/>
            <person name="Yu X."/>
            <person name="Hao Y."/>
            <person name="Huang J."/>
            <person name="Zhao X.-W."/>
            <person name="Ke S."/>
            <person name="Chen Y.-Y."/>
            <person name="Wu W.-L."/>
            <person name="Hsu J.-L."/>
            <person name="Lin Y.-F."/>
            <person name="Huang M.-D."/>
            <person name="Li C.-Y."/>
            <person name="Huang L."/>
            <person name="Wang Z.-W."/>
            <person name="Zhao X."/>
            <person name="Zhong W.-Y."/>
            <person name="Peng D.-H."/>
            <person name="Ahmad S."/>
            <person name="Lan S."/>
            <person name="Zhang J.-S."/>
            <person name="Tsai W.-C."/>
            <person name="Van De Peer Y."/>
            <person name="Liu Z.-J."/>
        </authorList>
    </citation>
    <scope>NUCLEOTIDE SEQUENCE</scope>
    <source>
        <strain evidence="15">CP</strain>
        <tissue evidence="15">Leaves</tissue>
    </source>
</reference>
<feature type="region of interest" description="Disordered" evidence="13">
    <location>
        <begin position="1"/>
        <end position="90"/>
    </location>
</feature>
<evidence type="ECO:0000256" key="1">
    <source>
        <dbReference type="ARBA" id="ARBA00004163"/>
    </source>
</evidence>
<evidence type="ECO:0000256" key="7">
    <source>
        <dbReference type="ARBA" id="ARBA00022989"/>
    </source>
</evidence>
<dbReference type="GO" id="GO:0015031">
    <property type="term" value="P:protein transport"/>
    <property type="evidence" value="ECO:0007669"/>
    <property type="project" value="UniProtKB-KW"/>
</dbReference>
<dbReference type="GO" id="GO:0000139">
    <property type="term" value="C:Golgi membrane"/>
    <property type="evidence" value="ECO:0007669"/>
    <property type="project" value="UniProtKB-SubCell"/>
</dbReference>
<keyword evidence="5" id="KW-0256">Endoplasmic reticulum</keyword>
<dbReference type="FunFam" id="1.20.5.110:FF:000056">
    <property type="entry name" value="Bet1-like protein At4g14600"/>
    <property type="match status" value="1"/>
</dbReference>
<evidence type="ECO:0000256" key="10">
    <source>
        <dbReference type="ARBA" id="ARBA00023136"/>
    </source>
</evidence>
<keyword evidence="9" id="KW-0175">Coiled coil</keyword>
<feature type="transmembrane region" description="Helical" evidence="14">
    <location>
        <begin position="167"/>
        <end position="185"/>
    </location>
</feature>
<gene>
    <name evidence="15" type="ORF">QJS10_CPA03g00873</name>
</gene>
<keyword evidence="7 14" id="KW-1133">Transmembrane helix</keyword>
<organism evidence="15 16">
    <name type="scientific">Acorus calamus</name>
    <name type="common">Sweet flag</name>
    <dbReference type="NCBI Taxonomy" id="4465"/>
    <lineage>
        <taxon>Eukaryota</taxon>
        <taxon>Viridiplantae</taxon>
        <taxon>Streptophyta</taxon>
        <taxon>Embryophyta</taxon>
        <taxon>Tracheophyta</taxon>
        <taxon>Spermatophyta</taxon>
        <taxon>Magnoliopsida</taxon>
        <taxon>Liliopsida</taxon>
        <taxon>Acoraceae</taxon>
        <taxon>Acorus</taxon>
    </lineage>
</organism>